<dbReference type="Proteomes" id="UP001232750">
    <property type="component" value="Unassembled WGS sequence"/>
</dbReference>
<keyword evidence="5" id="KW-1185">Reference proteome</keyword>
<evidence type="ECO:0000259" key="3">
    <source>
        <dbReference type="PROSITE" id="PS50977"/>
    </source>
</evidence>
<dbReference type="PANTHER" id="PTHR43479:SF7">
    <property type="entry name" value="TETR-FAMILY TRANSCRIPTIONAL REGULATOR"/>
    <property type="match status" value="1"/>
</dbReference>
<organism evidence="4 5">
    <name type="scientific">Gordonibacter faecis</name>
    <dbReference type="NCBI Taxonomy" id="3047475"/>
    <lineage>
        <taxon>Bacteria</taxon>
        <taxon>Bacillati</taxon>
        <taxon>Actinomycetota</taxon>
        <taxon>Coriobacteriia</taxon>
        <taxon>Eggerthellales</taxon>
        <taxon>Eggerthellaceae</taxon>
        <taxon>Gordonibacter</taxon>
    </lineage>
</organism>
<feature type="DNA-binding region" description="H-T-H motif" evidence="2">
    <location>
        <begin position="31"/>
        <end position="50"/>
    </location>
</feature>
<dbReference type="InterPro" id="IPR001647">
    <property type="entry name" value="HTH_TetR"/>
</dbReference>
<dbReference type="RefSeq" id="WP_283832748.1">
    <property type="nucleotide sequence ID" value="NZ_JASJEU010000022.1"/>
</dbReference>
<dbReference type="InterPro" id="IPR009057">
    <property type="entry name" value="Homeodomain-like_sf"/>
</dbReference>
<reference evidence="4 5" key="1">
    <citation type="submission" date="2023-05" db="EMBL/GenBank/DDBJ databases">
        <title>Gordonibacter KGMB12511T sp. nov., isolated from faeces of healthy Korean.</title>
        <authorList>
            <person name="Kim H.S."/>
            <person name="Kim J.-S."/>
            <person name="Suh M.K."/>
            <person name="Eom M.K."/>
            <person name="Do H.E."/>
            <person name="Lee J.-S."/>
        </authorList>
    </citation>
    <scope>NUCLEOTIDE SEQUENCE [LARGE SCALE GENOMIC DNA]</scope>
    <source>
        <strain evidence="4 5">KGMB12511</strain>
    </source>
</reference>
<proteinExistence type="predicted"/>
<protein>
    <submittedName>
        <fullName evidence="4">TetR/AcrR family transcriptional regulator C-terminal domain-containing protein</fullName>
    </submittedName>
</protein>
<dbReference type="SUPFAM" id="SSF46689">
    <property type="entry name" value="Homeodomain-like"/>
    <property type="match status" value="1"/>
</dbReference>
<feature type="domain" description="HTH tetR-type" evidence="3">
    <location>
        <begin position="8"/>
        <end position="68"/>
    </location>
</feature>
<dbReference type="PANTHER" id="PTHR43479">
    <property type="entry name" value="ACREF/ENVCD OPERON REPRESSOR-RELATED"/>
    <property type="match status" value="1"/>
</dbReference>
<evidence type="ECO:0000313" key="4">
    <source>
        <dbReference type="EMBL" id="MDJ1651403.1"/>
    </source>
</evidence>
<accession>A0ABT7DPE7</accession>
<dbReference type="PROSITE" id="PS50977">
    <property type="entry name" value="HTH_TETR_2"/>
    <property type="match status" value="1"/>
</dbReference>
<evidence type="ECO:0000313" key="5">
    <source>
        <dbReference type="Proteomes" id="UP001232750"/>
    </source>
</evidence>
<evidence type="ECO:0000256" key="2">
    <source>
        <dbReference type="PROSITE-ProRule" id="PRU00335"/>
    </source>
</evidence>
<dbReference type="InterPro" id="IPR050624">
    <property type="entry name" value="HTH-type_Tx_Regulator"/>
</dbReference>
<sequence>MKQDHRVRLTKMLLREAFLDLLLEKPVAKITVKELCDKAGVNRATFYAHYRDLFDLHEEIEQDLAHTIMHSLNTTQPGNLFSAFSTAICSIIVEHQRSCQAIFGEFGDPDFPLRVVETLRESSLALWHEERPEVPKDELNRFYTFAANGCLAVVRAWVQNDMQESPETIACFIEKMTTKGLASL</sequence>
<dbReference type="Gene3D" id="1.10.357.10">
    <property type="entry name" value="Tetracycline Repressor, domain 2"/>
    <property type="match status" value="1"/>
</dbReference>
<dbReference type="InterPro" id="IPR039532">
    <property type="entry name" value="TetR_C_Firmicutes"/>
</dbReference>
<gene>
    <name evidence="4" type="ORF">QNJ86_11375</name>
</gene>
<evidence type="ECO:0000256" key="1">
    <source>
        <dbReference type="ARBA" id="ARBA00023125"/>
    </source>
</evidence>
<dbReference type="Pfam" id="PF14278">
    <property type="entry name" value="TetR_C_8"/>
    <property type="match status" value="1"/>
</dbReference>
<dbReference type="EMBL" id="JASJEU010000022">
    <property type="protein sequence ID" value="MDJ1651403.1"/>
    <property type="molecule type" value="Genomic_DNA"/>
</dbReference>
<name>A0ABT7DPE7_9ACTN</name>
<comment type="caution">
    <text evidence="4">The sequence shown here is derived from an EMBL/GenBank/DDBJ whole genome shotgun (WGS) entry which is preliminary data.</text>
</comment>
<keyword evidence="1 2" id="KW-0238">DNA-binding</keyword>